<dbReference type="OrthoDB" id="6884957at2759"/>
<dbReference type="Proteomes" id="UP000292052">
    <property type="component" value="Unassembled WGS sequence"/>
</dbReference>
<keyword evidence="3" id="KW-1185">Reference proteome</keyword>
<sequence length="119" mass="14065">MGYDDVIPLIGDFGRYQKRIYFLLCLPAILCAFHKLGNVFLVAEPDYRCKLPHELSNATYHSLSRDDLNKSYPWDPLKKQYSSCLMFNENNEKIPCNEFIYNEDVYGYTAVIEYKWFLV</sequence>
<accession>A0A482W979</accession>
<evidence type="ECO:0000256" key="1">
    <source>
        <dbReference type="SAM" id="Phobius"/>
    </source>
</evidence>
<evidence type="ECO:0000313" key="3">
    <source>
        <dbReference type="Proteomes" id="UP000292052"/>
    </source>
</evidence>
<evidence type="ECO:0000313" key="2">
    <source>
        <dbReference type="EMBL" id="RZC41357.1"/>
    </source>
</evidence>
<name>A0A482W979_ASBVE</name>
<proteinExistence type="predicted"/>
<gene>
    <name evidence="2" type="ORF">BDFB_003204</name>
</gene>
<keyword evidence="1" id="KW-0812">Transmembrane</keyword>
<reference evidence="2 3" key="1">
    <citation type="submission" date="2017-03" db="EMBL/GenBank/DDBJ databases">
        <title>Genome of the blue death feigning beetle - Asbolus verrucosus.</title>
        <authorList>
            <person name="Rider S.D."/>
        </authorList>
    </citation>
    <scope>NUCLEOTIDE SEQUENCE [LARGE SCALE GENOMIC DNA]</scope>
    <source>
        <strain evidence="2">Butters</strain>
        <tissue evidence="2">Head and leg muscle</tissue>
    </source>
</reference>
<comment type="caution">
    <text evidence="2">The sequence shown here is derived from an EMBL/GenBank/DDBJ whole genome shotgun (WGS) entry which is preliminary data.</text>
</comment>
<keyword evidence="1" id="KW-0472">Membrane</keyword>
<dbReference type="AlphaFoldDB" id="A0A482W979"/>
<protein>
    <submittedName>
        <fullName evidence="2">Uncharacterized protein</fullName>
    </submittedName>
</protein>
<feature type="transmembrane region" description="Helical" evidence="1">
    <location>
        <begin position="20"/>
        <end position="43"/>
    </location>
</feature>
<dbReference type="STRING" id="1661398.A0A482W979"/>
<keyword evidence="1" id="KW-1133">Transmembrane helix</keyword>
<dbReference type="EMBL" id="QDEB01017920">
    <property type="protein sequence ID" value="RZC41357.1"/>
    <property type="molecule type" value="Genomic_DNA"/>
</dbReference>
<organism evidence="2 3">
    <name type="scientific">Asbolus verrucosus</name>
    <name type="common">Desert ironclad beetle</name>
    <dbReference type="NCBI Taxonomy" id="1661398"/>
    <lineage>
        <taxon>Eukaryota</taxon>
        <taxon>Metazoa</taxon>
        <taxon>Ecdysozoa</taxon>
        <taxon>Arthropoda</taxon>
        <taxon>Hexapoda</taxon>
        <taxon>Insecta</taxon>
        <taxon>Pterygota</taxon>
        <taxon>Neoptera</taxon>
        <taxon>Endopterygota</taxon>
        <taxon>Coleoptera</taxon>
        <taxon>Polyphaga</taxon>
        <taxon>Cucujiformia</taxon>
        <taxon>Tenebrionidae</taxon>
        <taxon>Pimeliinae</taxon>
        <taxon>Asbolus</taxon>
    </lineage>
</organism>